<dbReference type="PANTHER" id="PTHR38389">
    <property type="entry name" value="DNA-DIRECTED RNA POLYMERASE SUBUNIT BETA"/>
    <property type="match status" value="1"/>
</dbReference>
<feature type="region of interest" description="Disordered" evidence="1">
    <location>
        <begin position="23"/>
        <end position="42"/>
    </location>
</feature>
<dbReference type="Pfam" id="PF25397">
    <property type="entry name" value="DUF7887"/>
    <property type="match status" value="1"/>
</dbReference>
<reference evidence="3" key="1">
    <citation type="journal article" date="2013" name="J. Plant Res.">
        <title>Effect of fungi and light on seed germination of three Opuntia species from semiarid lands of central Mexico.</title>
        <authorList>
            <person name="Delgado-Sanchez P."/>
            <person name="Jimenez-Bremont J.F."/>
            <person name="Guerrero-Gonzalez Mde L."/>
            <person name="Flores J."/>
        </authorList>
    </citation>
    <scope>NUCLEOTIDE SEQUENCE</scope>
    <source>
        <tissue evidence="3">Cladode</tissue>
    </source>
</reference>
<evidence type="ECO:0000313" key="3">
    <source>
        <dbReference type="EMBL" id="MBA4635658.1"/>
    </source>
</evidence>
<dbReference type="InterPro" id="IPR057209">
    <property type="entry name" value="DUF7887"/>
</dbReference>
<sequence>MLLSVSGKTTVCKFPHDFFTKKSQKSTKISARKQDFPQNSETGKKSLIESKFSNRILAQSAIAVLGLGFVDAGYSGDWSRIRVISKGCGTSPIPCNWFQSVTGY</sequence>
<evidence type="ECO:0000256" key="1">
    <source>
        <dbReference type="SAM" id="MobiDB-lite"/>
    </source>
</evidence>
<accession>A0A7C8Z6F7</accession>
<reference evidence="3" key="2">
    <citation type="submission" date="2020-07" db="EMBL/GenBank/DDBJ databases">
        <authorList>
            <person name="Vera ALvarez R."/>
            <person name="Arias-Moreno D.M."/>
            <person name="Jimenez-Jacinto V."/>
            <person name="Jimenez-Bremont J.F."/>
            <person name="Swaminathan K."/>
            <person name="Moose S.P."/>
            <person name="Guerrero-Gonzalez M.L."/>
            <person name="Marino-Ramirez L."/>
            <person name="Landsman D."/>
            <person name="Rodriguez-Kessler M."/>
            <person name="Delgado-Sanchez P."/>
        </authorList>
    </citation>
    <scope>NUCLEOTIDE SEQUENCE</scope>
    <source>
        <tissue evidence="3">Cladode</tissue>
    </source>
</reference>
<organism evidence="3">
    <name type="scientific">Opuntia streptacantha</name>
    <name type="common">Prickly pear cactus</name>
    <name type="synonym">Opuntia cardona</name>
    <dbReference type="NCBI Taxonomy" id="393608"/>
    <lineage>
        <taxon>Eukaryota</taxon>
        <taxon>Viridiplantae</taxon>
        <taxon>Streptophyta</taxon>
        <taxon>Embryophyta</taxon>
        <taxon>Tracheophyta</taxon>
        <taxon>Spermatophyta</taxon>
        <taxon>Magnoliopsida</taxon>
        <taxon>eudicotyledons</taxon>
        <taxon>Gunneridae</taxon>
        <taxon>Pentapetalae</taxon>
        <taxon>Caryophyllales</taxon>
        <taxon>Cactineae</taxon>
        <taxon>Cactaceae</taxon>
        <taxon>Opuntioideae</taxon>
        <taxon>Opuntia</taxon>
    </lineage>
</organism>
<evidence type="ECO:0000259" key="2">
    <source>
        <dbReference type="Pfam" id="PF25397"/>
    </source>
</evidence>
<dbReference type="EMBL" id="GISG01096418">
    <property type="protein sequence ID" value="MBA4635658.1"/>
    <property type="molecule type" value="Transcribed_RNA"/>
</dbReference>
<dbReference type="PANTHER" id="PTHR38389:SF1">
    <property type="entry name" value="DNA-DIRECTED RNA POLYMERASE SUBUNIT BETA"/>
    <property type="match status" value="1"/>
</dbReference>
<dbReference type="AlphaFoldDB" id="A0A7C8Z6F7"/>
<feature type="domain" description="DUF7887" evidence="2">
    <location>
        <begin position="52"/>
        <end position="87"/>
    </location>
</feature>
<protein>
    <recommendedName>
        <fullName evidence="2">DUF7887 domain-containing protein</fullName>
    </recommendedName>
</protein>
<proteinExistence type="predicted"/>
<name>A0A7C8Z6F7_OPUST</name>